<dbReference type="AlphaFoldDB" id="A0A9P7K447"/>
<keyword evidence="4" id="KW-1133">Transmembrane helix</keyword>
<dbReference type="GO" id="GO:0005391">
    <property type="term" value="F:P-type sodium:potassium-exchanging transporter activity"/>
    <property type="evidence" value="ECO:0007669"/>
    <property type="project" value="TreeGrafter"/>
</dbReference>
<dbReference type="InterPro" id="IPR059000">
    <property type="entry name" value="ATPase_P-type_domA"/>
</dbReference>
<dbReference type="Pfam" id="PF00122">
    <property type="entry name" value="E1-E2_ATPase"/>
    <property type="match status" value="1"/>
</dbReference>
<dbReference type="PANTHER" id="PTHR43294">
    <property type="entry name" value="SODIUM/POTASSIUM-TRANSPORTING ATPASE SUBUNIT ALPHA"/>
    <property type="match status" value="1"/>
</dbReference>
<keyword evidence="4" id="KW-0812">Transmembrane</keyword>
<accession>A0A9P7K447</accession>
<dbReference type="InterPro" id="IPR004014">
    <property type="entry name" value="ATPase_P-typ_cation-transptr_N"/>
</dbReference>
<dbReference type="Pfam" id="PF00690">
    <property type="entry name" value="Cation_ATPase_N"/>
    <property type="match status" value="1"/>
</dbReference>
<keyword evidence="4" id="KW-0472">Membrane</keyword>
<dbReference type="PANTHER" id="PTHR43294:SF21">
    <property type="entry name" value="CATION TRANSPORTING ATPASE"/>
    <property type="match status" value="1"/>
</dbReference>
<keyword evidence="2" id="KW-1003">Cell membrane</keyword>
<dbReference type="InterPro" id="IPR008250">
    <property type="entry name" value="ATPase_P-typ_transduc_dom_A_sf"/>
</dbReference>
<dbReference type="SUPFAM" id="SSF81665">
    <property type="entry name" value="Calcium ATPase, transmembrane domain M"/>
    <property type="match status" value="1"/>
</dbReference>
<evidence type="ECO:0000313" key="6">
    <source>
        <dbReference type="EMBL" id="KAG5636133.1"/>
    </source>
</evidence>
<name>A0A9P7K447_9AGAR</name>
<reference evidence="6" key="1">
    <citation type="submission" date="2021-02" db="EMBL/GenBank/DDBJ databases">
        <authorList>
            <person name="Nieuwenhuis M."/>
            <person name="Van De Peppel L.J.J."/>
        </authorList>
    </citation>
    <scope>NUCLEOTIDE SEQUENCE</scope>
    <source>
        <strain evidence="6">D49</strain>
    </source>
</reference>
<evidence type="ECO:0000256" key="3">
    <source>
        <dbReference type="SAM" id="MobiDB-lite"/>
    </source>
</evidence>
<dbReference type="InterPro" id="IPR023298">
    <property type="entry name" value="ATPase_P-typ_TM_dom_sf"/>
</dbReference>
<feature type="region of interest" description="Disordered" evidence="3">
    <location>
        <begin position="1"/>
        <end position="43"/>
    </location>
</feature>
<dbReference type="EMBL" id="JABCKI010005971">
    <property type="protein sequence ID" value="KAG5636133.1"/>
    <property type="molecule type" value="Genomic_DNA"/>
</dbReference>
<feature type="compositionally biased region" description="Polar residues" evidence="3">
    <location>
        <begin position="7"/>
        <end position="20"/>
    </location>
</feature>
<dbReference type="GO" id="GO:0030007">
    <property type="term" value="P:intracellular potassium ion homeostasis"/>
    <property type="evidence" value="ECO:0007669"/>
    <property type="project" value="TreeGrafter"/>
</dbReference>
<dbReference type="Proteomes" id="UP000717328">
    <property type="component" value="Unassembled WGS sequence"/>
</dbReference>
<dbReference type="GO" id="GO:0036376">
    <property type="term" value="P:sodium ion export across plasma membrane"/>
    <property type="evidence" value="ECO:0007669"/>
    <property type="project" value="TreeGrafter"/>
</dbReference>
<dbReference type="Gene3D" id="1.20.1110.10">
    <property type="entry name" value="Calcium-transporting ATPase, transmembrane domain"/>
    <property type="match status" value="1"/>
</dbReference>
<reference evidence="6" key="2">
    <citation type="submission" date="2021-10" db="EMBL/GenBank/DDBJ databases">
        <title>Phylogenomics reveals ancestral predisposition of the termite-cultivated fungus Termitomyces towards a domesticated lifestyle.</title>
        <authorList>
            <person name="Auxier B."/>
            <person name="Grum-Grzhimaylo A."/>
            <person name="Cardenas M.E."/>
            <person name="Lodge J.D."/>
            <person name="Laessoe T."/>
            <person name="Pedersen O."/>
            <person name="Smith M.E."/>
            <person name="Kuyper T.W."/>
            <person name="Franco-Molano E.A."/>
            <person name="Baroni T.J."/>
            <person name="Aanen D.K."/>
        </authorList>
    </citation>
    <scope>NUCLEOTIDE SEQUENCE</scope>
    <source>
        <strain evidence="6">D49</strain>
    </source>
</reference>
<proteinExistence type="predicted"/>
<sequence length="339" mass="37089">MSDPHSQKSTSGPGQSSNSPVRDGATASRAVAFPNNVHANEEKPNLLRPKGIEMHRTITQEDRELAAAGYEHLETEKNKVDSSKPGATNVDIQEHLLPFSKLEETLHTSIDTKNAAGSLGLTAAEAKLRLERDGQNILTPPHKKSAARIFLDRLLTMFNILLMIAGVLEYVLLGIDYKSNFQNTYLGGILILVAFINAGIDFYQIQKSEAILASFLAMIPPSCRVVRDGTISNIAAADLVKGDVVLLLICRLWRNQRTGDKTPADLLVFSATELKVDNSSLTGESEPQERFPMPDGSKLRPAEAENLVGASYPEIAVLIQIVALKGIQLYFGRQWRSMG</sequence>
<feature type="domain" description="Cation-transporting P-type ATPase N-terminal" evidence="5">
    <location>
        <begin position="93"/>
        <end position="174"/>
    </location>
</feature>
<gene>
    <name evidence="6" type="ORF">H0H81_009015</name>
</gene>
<dbReference type="InterPro" id="IPR050510">
    <property type="entry name" value="Cation_transp_ATPase_P-type"/>
</dbReference>
<protein>
    <recommendedName>
        <fullName evidence="5">Cation-transporting P-type ATPase N-terminal domain-containing protein</fullName>
    </recommendedName>
</protein>
<evidence type="ECO:0000256" key="1">
    <source>
        <dbReference type="ARBA" id="ARBA00004651"/>
    </source>
</evidence>
<organism evidence="6 7">
    <name type="scientific">Sphagnurus paluster</name>
    <dbReference type="NCBI Taxonomy" id="117069"/>
    <lineage>
        <taxon>Eukaryota</taxon>
        <taxon>Fungi</taxon>
        <taxon>Dikarya</taxon>
        <taxon>Basidiomycota</taxon>
        <taxon>Agaricomycotina</taxon>
        <taxon>Agaricomycetes</taxon>
        <taxon>Agaricomycetidae</taxon>
        <taxon>Agaricales</taxon>
        <taxon>Tricholomatineae</taxon>
        <taxon>Lyophyllaceae</taxon>
        <taxon>Sphagnurus</taxon>
    </lineage>
</organism>
<evidence type="ECO:0000313" key="7">
    <source>
        <dbReference type="Proteomes" id="UP000717328"/>
    </source>
</evidence>
<dbReference type="GO" id="GO:1902600">
    <property type="term" value="P:proton transmembrane transport"/>
    <property type="evidence" value="ECO:0007669"/>
    <property type="project" value="TreeGrafter"/>
</dbReference>
<evidence type="ECO:0000256" key="2">
    <source>
        <dbReference type="ARBA" id="ARBA00022475"/>
    </source>
</evidence>
<dbReference type="OrthoDB" id="158672at2759"/>
<feature type="transmembrane region" description="Helical" evidence="4">
    <location>
        <begin position="185"/>
        <end position="203"/>
    </location>
</feature>
<keyword evidence="7" id="KW-1185">Reference proteome</keyword>
<comment type="subcellular location">
    <subcellularLocation>
        <location evidence="1">Cell membrane</location>
        <topology evidence="1">Multi-pass membrane protein</topology>
    </subcellularLocation>
</comment>
<evidence type="ECO:0000259" key="5">
    <source>
        <dbReference type="SMART" id="SM00831"/>
    </source>
</evidence>
<dbReference type="SMART" id="SM00831">
    <property type="entry name" value="Cation_ATPase_N"/>
    <property type="match status" value="1"/>
</dbReference>
<dbReference type="Gene3D" id="2.70.150.10">
    <property type="entry name" value="Calcium-transporting ATPase, cytoplasmic transduction domain A"/>
    <property type="match status" value="1"/>
</dbReference>
<dbReference type="GO" id="GO:1990573">
    <property type="term" value="P:potassium ion import across plasma membrane"/>
    <property type="evidence" value="ECO:0007669"/>
    <property type="project" value="TreeGrafter"/>
</dbReference>
<dbReference type="GO" id="GO:0006883">
    <property type="term" value="P:intracellular sodium ion homeostasis"/>
    <property type="evidence" value="ECO:0007669"/>
    <property type="project" value="TreeGrafter"/>
</dbReference>
<evidence type="ECO:0000256" key="4">
    <source>
        <dbReference type="SAM" id="Phobius"/>
    </source>
</evidence>
<comment type="caution">
    <text evidence="6">The sequence shown here is derived from an EMBL/GenBank/DDBJ whole genome shotgun (WGS) entry which is preliminary data.</text>
</comment>
<feature type="transmembrane region" description="Helical" evidence="4">
    <location>
        <begin position="154"/>
        <end position="173"/>
    </location>
</feature>
<dbReference type="SUPFAM" id="SSF81653">
    <property type="entry name" value="Calcium ATPase, transduction domain A"/>
    <property type="match status" value="1"/>
</dbReference>
<dbReference type="GO" id="GO:0005886">
    <property type="term" value="C:plasma membrane"/>
    <property type="evidence" value="ECO:0007669"/>
    <property type="project" value="UniProtKB-SubCell"/>
</dbReference>